<proteinExistence type="predicted"/>
<gene>
    <name evidence="2" type="ORF">LTR09_004192</name>
</gene>
<comment type="caution">
    <text evidence="2">The sequence shown here is derived from an EMBL/GenBank/DDBJ whole genome shotgun (WGS) entry which is preliminary data.</text>
</comment>
<reference evidence="2" key="1">
    <citation type="submission" date="2023-04" db="EMBL/GenBank/DDBJ databases">
        <title>Black Yeasts Isolated from many extreme environments.</title>
        <authorList>
            <person name="Coleine C."/>
            <person name="Stajich J.E."/>
            <person name="Selbmann L."/>
        </authorList>
    </citation>
    <scope>NUCLEOTIDE SEQUENCE</scope>
    <source>
        <strain evidence="2">CCFEE 5312</strain>
    </source>
</reference>
<sequence length="493" mass="56121">MARDYYYDNMSLEASSHAIRLLQFRLPDSLHLPDELRCTTVRVSLNIDPIPAYCAVCYAWGDATTPSTIFLDGHKVRVPRSTFEALQTLCFHKSKVTDRDRRPSRRRVQVVNFWIDAICINQSDVSERNQQVSIMSEIYARAEEVPVWLGKGAGQEKQTFELIDRLLRRSRRLIEFYSDGQTDQHFNPAGTAGVKADTTAVFCHHPNEAAANDPPKSPDDNRLYLDAAQWHLLYALYQCSWFTRLWVVQELVLAKTGRCTVYWGTERIDVRRITLAARLLIYGDATSYGGVQLQRRPNVLGLYGVVIDEITHIKWKIPFDQSPTWYFCNVKLRGVFISLCQFVQASLDLILHKPWDEAIAMTLACGQTLQNTDASKDVAFKSAMCAWLNSFAWNRSLADTEWQAVAVEEAMPMLEAVLAAYPERAFYISRTGFIGMCHPESSIGDNICHVLGGPHCVVLRHEGEAWRFIGDAYVHELAEVSQQWCYFVESITG</sequence>
<dbReference type="Proteomes" id="UP001271007">
    <property type="component" value="Unassembled WGS sequence"/>
</dbReference>
<dbReference type="EMBL" id="JAWDJX010000010">
    <property type="protein sequence ID" value="KAK3055032.1"/>
    <property type="molecule type" value="Genomic_DNA"/>
</dbReference>
<dbReference type="InterPro" id="IPR052895">
    <property type="entry name" value="HetReg/Transcr_Mod"/>
</dbReference>
<dbReference type="Pfam" id="PF06985">
    <property type="entry name" value="HET"/>
    <property type="match status" value="1"/>
</dbReference>
<dbReference type="PANTHER" id="PTHR24148:SF64">
    <property type="entry name" value="HETEROKARYON INCOMPATIBILITY DOMAIN-CONTAINING PROTEIN"/>
    <property type="match status" value="1"/>
</dbReference>
<organism evidence="2 3">
    <name type="scientific">Extremus antarcticus</name>
    <dbReference type="NCBI Taxonomy" id="702011"/>
    <lineage>
        <taxon>Eukaryota</taxon>
        <taxon>Fungi</taxon>
        <taxon>Dikarya</taxon>
        <taxon>Ascomycota</taxon>
        <taxon>Pezizomycotina</taxon>
        <taxon>Dothideomycetes</taxon>
        <taxon>Dothideomycetidae</taxon>
        <taxon>Mycosphaerellales</taxon>
        <taxon>Extremaceae</taxon>
        <taxon>Extremus</taxon>
    </lineage>
</organism>
<name>A0AAJ0DJG1_9PEZI</name>
<protein>
    <recommendedName>
        <fullName evidence="1">Heterokaryon incompatibility domain-containing protein</fullName>
    </recommendedName>
</protein>
<dbReference type="PANTHER" id="PTHR24148">
    <property type="entry name" value="ANKYRIN REPEAT DOMAIN-CONTAINING PROTEIN 39 HOMOLOG-RELATED"/>
    <property type="match status" value="1"/>
</dbReference>
<keyword evidence="3" id="KW-1185">Reference proteome</keyword>
<dbReference type="InterPro" id="IPR010730">
    <property type="entry name" value="HET"/>
</dbReference>
<evidence type="ECO:0000313" key="2">
    <source>
        <dbReference type="EMBL" id="KAK3055032.1"/>
    </source>
</evidence>
<evidence type="ECO:0000313" key="3">
    <source>
        <dbReference type="Proteomes" id="UP001271007"/>
    </source>
</evidence>
<dbReference type="AlphaFoldDB" id="A0AAJ0DJG1"/>
<accession>A0AAJ0DJG1</accession>
<feature type="domain" description="Heterokaryon incompatibility" evidence="1">
    <location>
        <begin position="53"/>
        <end position="250"/>
    </location>
</feature>
<evidence type="ECO:0000259" key="1">
    <source>
        <dbReference type="Pfam" id="PF06985"/>
    </source>
</evidence>